<organism evidence="1 2">
    <name type="scientific">Cytobacillus horneckiae</name>
    <dbReference type="NCBI Taxonomy" id="549687"/>
    <lineage>
        <taxon>Bacteria</taxon>
        <taxon>Bacillati</taxon>
        <taxon>Bacillota</taxon>
        <taxon>Bacilli</taxon>
        <taxon>Bacillales</taxon>
        <taxon>Bacillaceae</taxon>
        <taxon>Cytobacillus</taxon>
    </lineage>
</organism>
<gene>
    <name evidence="1" type="ORF">CWS20_13030</name>
</gene>
<proteinExistence type="predicted"/>
<keyword evidence="2" id="KW-1185">Reference proteome</keyword>
<dbReference type="EMBL" id="PISD01000028">
    <property type="protein sequence ID" value="PKG28561.1"/>
    <property type="molecule type" value="Genomic_DNA"/>
</dbReference>
<sequence>MKNSKHVYKEGSYRFWLNTETGTLQMKFDGNQELYNVPRKSKLYARLLNDFFGALDDQRLKKTNTEQKGLAEPDEL</sequence>
<name>A0A2N0ZGC0_9BACI</name>
<comment type="caution">
    <text evidence="1">The sequence shown here is derived from an EMBL/GenBank/DDBJ whole genome shotgun (WGS) entry which is preliminary data.</text>
</comment>
<reference evidence="1 2" key="1">
    <citation type="journal article" date="2010" name="Int. J. Syst. Evol. Microbiol.">
        <title>Bacillus horneckiae sp. nov., isolated from a spacecraft-assembly clean room.</title>
        <authorList>
            <person name="Vaishampayan P."/>
            <person name="Probst A."/>
            <person name="Krishnamurthi S."/>
            <person name="Ghosh S."/>
            <person name="Osman S."/>
            <person name="McDowall A."/>
            <person name="Ruckmani A."/>
            <person name="Mayilraj S."/>
            <person name="Venkateswaran K."/>
        </authorList>
    </citation>
    <scope>NUCLEOTIDE SEQUENCE [LARGE SCALE GENOMIC DNA]</scope>
    <source>
        <strain evidence="2">1PO1SC</strain>
    </source>
</reference>
<evidence type="ECO:0000313" key="2">
    <source>
        <dbReference type="Proteomes" id="UP000233343"/>
    </source>
</evidence>
<dbReference type="AlphaFoldDB" id="A0A2N0ZGC0"/>
<accession>A0A2N0ZGC0</accession>
<dbReference type="Proteomes" id="UP000233343">
    <property type="component" value="Unassembled WGS sequence"/>
</dbReference>
<protein>
    <submittedName>
        <fullName evidence="1">Uncharacterized protein</fullName>
    </submittedName>
</protein>
<evidence type="ECO:0000313" key="1">
    <source>
        <dbReference type="EMBL" id="PKG28561.1"/>
    </source>
</evidence>